<evidence type="ECO:0000256" key="1">
    <source>
        <dbReference type="PIRSR" id="PIRSR600760-2"/>
    </source>
</evidence>
<dbReference type="GO" id="GO:0008934">
    <property type="term" value="F:inositol monophosphate 1-phosphatase activity"/>
    <property type="evidence" value="ECO:0007669"/>
    <property type="project" value="TreeGrafter"/>
</dbReference>
<accession>A0A5C1Q8Y8</accession>
<protein>
    <submittedName>
        <fullName evidence="2">Inositol monophosphatase family protein</fullName>
    </submittedName>
</protein>
<dbReference type="OrthoDB" id="9772456at2"/>
<dbReference type="CDD" id="cd01637">
    <property type="entry name" value="IMPase_like"/>
    <property type="match status" value="1"/>
</dbReference>
<organism evidence="2 3">
    <name type="scientific">Thiospirochaeta perfilievii</name>
    <dbReference type="NCBI Taxonomy" id="252967"/>
    <lineage>
        <taxon>Bacteria</taxon>
        <taxon>Pseudomonadati</taxon>
        <taxon>Spirochaetota</taxon>
        <taxon>Spirochaetia</taxon>
        <taxon>Spirochaetales</taxon>
        <taxon>Spirochaetaceae</taxon>
        <taxon>Thiospirochaeta</taxon>
    </lineage>
</organism>
<keyword evidence="1" id="KW-0479">Metal-binding</keyword>
<dbReference type="InterPro" id="IPR000760">
    <property type="entry name" value="Inositol_monophosphatase-like"/>
</dbReference>
<dbReference type="Pfam" id="PF00459">
    <property type="entry name" value="Inositol_P"/>
    <property type="match status" value="1"/>
</dbReference>
<dbReference type="Gene3D" id="3.40.190.80">
    <property type="match status" value="1"/>
</dbReference>
<feature type="binding site" evidence="1">
    <location>
        <position position="100"/>
    </location>
    <ligand>
        <name>Mg(2+)</name>
        <dbReference type="ChEBI" id="CHEBI:18420"/>
        <label>1</label>
        <note>catalytic</note>
    </ligand>
</feature>
<dbReference type="KEGG" id="sper:EW093_04400"/>
<dbReference type="GO" id="GO:0007165">
    <property type="term" value="P:signal transduction"/>
    <property type="evidence" value="ECO:0007669"/>
    <property type="project" value="TreeGrafter"/>
</dbReference>
<dbReference type="PANTHER" id="PTHR20854:SF4">
    <property type="entry name" value="INOSITOL-1-MONOPHOSPHATASE-RELATED"/>
    <property type="match status" value="1"/>
</dbReference>
<evidence type="ECO:0000313" key="2">
    <source>
        <dbReference type="EMBL" id="QEN03971.1"/>
    </source>
</evidence>
<proteinExistence type="predicted"/>
<keyword evidence="3" id="KW-1185">Reference proteome</keyword>
<dbReference type="SUPFAM" id="SSF56655">
    <property type="entry name" value="Carbohydrate phosphatase"/>
    <property type="match status" value="1"/>
</dbReference>
<dbReference type="GO" id="GO:0046872">
    <property type="term" value="F:metal ion binding"/>
    <property type="evidence" value="ECO:0007669"/>
    <property type="project" value="UniProtKB-KW"/>
</dbReference>
<gene>
    <name evidence="2" type="ORF">EW093_04400</name>
</gene>
<dbReference type="GO" id="GO:0006020">
    <property type="term" value="P:inositol metabolic process"/>
    <property type="evidence" value="ECO:0007669"/>
    <property type="project" value="TreeGrafter"/>
</dbReference>
<dbReference type="RefSeq" id="WP_149567228.1">
    <property type="nucleotide sequence ID" value="NZ_CP035807.1"/>
</dbReference>
<feature type="binding site" evidence="1">
    <location>
        <position position="79"/>
    </location>
    <ligand>
        <name>Mg(2+)</name>
        <dbReference type="ChEBI" id="CHEBI:18420"/>
        <label>1</label>
        <note>catalytic</note>
    </ligand>
</feature>
<dbReference type="Gene3D" id="3.30.540.10">
    <property type="entry name" value="Fructose-1,6-Bisphosphatase, subunit A, domain 1"/>
    <property type="match status" value="1"/>
</dbReference>
<dbReference type="Proteomes" id="UP000323824">
    <property type="component" value="Chromosome"/>
</dbReference>
<name>A0A5C1Q8Y8_9SPIO</name>
<reference evidence="2 3" key="2">
    <citation type="submission" date="2019-09" db="EMBL/GenBank/DDBJ databases">
        <title>Complete Genome Sequence and Methylome Analysis of free living Spirochaetas.</title>
        <authorList>
            <person name="Leshcheva N."/>
            <person name="Mikheeva N."/>
        </authorList>
    </citation>
    <scope>NUCLEOTIDE SEQUENCE [LARGE SCALE GENOMIC DNA]</scope>
    <source>
        <strain evidence="2 3">P</strain>
    </source>
</reference>
<feature type="binding site" evidence="1">
    <location>
        <position position="97"/>
    </location>
    <ligand>
        <name>Mg(2+)</name>
        <dbReference type="ChEBI" id="CHEBI:18420"/>
        <label>1</label>
        <note>catalytic</note>
    </ligand>
</feature>
<dbReference type="PRINTS" id="PR00377">
    <property type="entry name" value="IMPHPHTASES"/>
</dbReference>
<dbReference type="AlphaFoldDB" id="A0A5C1Q8Y8"/>
<dbReference type="PANTHER" id="PTHR20854">
    <property type="entry name" value="INOSITOL MONOPHOSPHATASE"/>
    <property type="match status" value="1"/>
</dbReference>
<comment type="cofactor">
    <cofactor evidence="1">
        <name>Mg(2+)</name>
        <dbReference type="ChEBI" id="CHEBI:18420"/>
    </cofactor>
</comment>
<dbReference type="EMBL" id="CP035807">
    <property type="protein sequence ID" value="QEN03971.1"/>
    <property type="molecule type" value="Genomic_DNA"/>
</dbReference>
<feature type="binding site" evidence="1">
    <location>
        <position position="99"/>
    </location>
    <ligand>
        <name>Mg(2+)</name>
        <dbReference type="ChEBI" id="CHEBI:18420"/>
        <label>1</label>
        <note>catalytic</note>
    </ligand>
</feature>
<keyword evidence="1" id="KW-0460">Magnesium</keyword>
<evidence type="ECO:0000313" key="3">
    <source>
        <dbReference type="Proteomes" id="UP000323824"/>
    </source>
</evidence>
<reference evidence="2 3" key="1">
    <citation type="submission" date="2019-02" db="EMBL/GenBank/DDBJ databases">
        <authorList>
            <person name="Fomenkov A."/>
            <person name="Dubinina G."/>
            <person name="Grabovich M."/>
            <person name="Vincze T."/>
            <person name="Roberts R.J."/>
        </authorList>
    </citation>
    <scope>NUCLEOTIDE SEQUENCE [LARGE SCALE GENOMIC DNA]</scope>
    <source>
        <strain evidence="2 3">P</strain>
    </source>
</reference>
<feature type="binding site" evidence="1">
    <location>
        <position position="219"/>
    </location>
    <ligand>
        <name>Mg(2+)</name>
        <dbReference type="ChEBI" id="CHEBI:18420"/>
        <label>1</label>
        <note>catalytic</note>
    </ligand>
</feature>
<sequence>MKLTASNFKEIRDVFIEASINAGKIINRYKKNGFKLKENKMNNSIASSLLTEVDLKSQEIILEKVRPLITKYDLGLLAEEAEDDKSRLEKEYFICLDPLDGTKSFIYSNEGYSVSISLISKSGIPTVGVVYNPVEDILYSAIKGRGLYRNNQRWKPKLTLSNKIIVDPGVNISLINNESNSDFVHYGGAVLNAIRILEGFADAYIKTPKLEKGGGSIWDFSSTTLFFKEADYWVSDFYKNDLNLNNRETTYMNKFGVYYSIDKNLSSNN</sequence>